<feature type="domain" description="HTH gntR-type" evidence="6">
    <location>
        <begin position="1"/>
        <end position="44"/>
    </location>
</feature>
<dbReference type="Proteomes" id="UP001500618">
    <property type="component" value="Unassembled WGS sequence"/>
</dbReference>
<keyword evidence="3" id="KW-0805">Transcription regulation</keyword>
<dbReference type="SUPFAM" id="SSF53383">
    <property type="entry name" value="PLP-dependent transferases"/>
    <property type="match status" value="1"/>
</dbReference>
<dbReference type="InterPro" id="IPR004839">
    <property type="entry name" value="Aminotransferase_I/II_large"/>
</dbReference>
<comment type="similarity">
    <text evidence="1">In the C-terminal section; belongs to the class-I pyridoxal-phosphate-dependent aminotransferase family.</text>
</comment>
<keyword evidence="7" id="KW-0808">Transferase</keyword>
<dbReference type="Pfam" id="PF00392">
    <property type="entry name" value="GntR"/>
    <property type="match status" value="1"/>
</dbReference>
<evidence type="ECO:0000259" key="6">
    <source>
        <dbReference type="PROSITE" id="PS50949"/>
    </source>
</evidence>
<dbReference type="PANTHER" id="PTHR46577">
    <property type="entry name" value="HTH-TYPE TRANSCRIPTIONAL REGULATORY PROTEIN GABR"/>
    <property type="match status" value="1"/>
</dbReference>
<dbReference type="GO" id="GO:0008483">
    <property type="term" value="F:transaminase activity"/>
    <property type="evidence" value="ECO:0007669"/>
    <property type="project" value="UniProtKB-KW"/>
</dbReference>
<gene>
    <name evidence="7" type="ORF">GCM10009765_43710</name>
</gene>
<name>A0ABN2HKR4_9ACTN</name>
<sequence length="427" mass="46043">MPSTRTLAFDLGLSRGTVVEVYSQLVAEGYLIARQGSGTEVAVGARPLALARTGSARPGPRARWDFRPSLPDLSLFPRPAWRRALTWALDNMADEALGYGDPRGVESLRTELAQYLRRVRNVHADPEHIVICSGVTQALTLICRVLSDHPDVAVEDPGSPALCARISTAGLLPVSIPVDAEGLRVDLLRSSPAKAALVTPAHQFPTGVVLSARRRADLLRWAAEGGLVIEDDYDAEFRYDHRPTEALQSASPDRVLYAGSASKALAPALRLGWLVLPAHLVDSIADAKQTDDLGSPAVEQYAFTHLLATGAYDRHLRHARTIYQSKRDALMKAIQRHLPIADIHGISAGLQTMISLPSAVDEHQLVKTARRVGVGIYPLGDYGSGSRRIGPGLVLGFASLGPSEIASGIECLGQCITQLLSVDHERR</sequence>
<dbReference type="InterPro" id="IPR015421">
    <property type="entry name" value="PyrdxlP-dep_Trfase_major"/>
</dbReference>
<dbReference type="InterPro" id="IPR051446">
    <property type="entry name" value="HTH_trans_reg/aminotransferase"/>
</dbReference>
<keyword evidence="5" id="KW-0804">Transcription</keyword>
<dbReference type="CDD" id="cd00609">
    <property type="entry name" value="AAT_like"/>
    <property type="match status" value="1"/>
</dbReference>
<keyword evidence="7" id="KW-0032">Aminotransferase</keyword>
<evidence type="ECO:0000313" key="7">
    <source>
        <dbReference type="EMBL" id="GAA1689621.1"/>
    </source>
</evidence>
<dbReference type="Gene3D" id="1.10.10.10">
    <property type="entry name" value="Winged helix-like DNA-binding domain superfamily/Winged helix DNA-binding domain"/>
    <property type="match status" value="1"/>
</dbReference>
<reference evidence="7 8" key="1">
    <citation type="journal article" date="2019" name="Int. J. Syst. Evol. Microbiol.">
        <title>The Global Catalogue of Microorganisms (GCM) 10K type strain sequencing project: providing services to taxonomists for standard genome sequencing and annotation.</title>
        <authorList>
            <consortium name="The Broad Institute Genomics Platform"/>
            <consortium name="The Broad Institute Genome Sequencing Center for Infectious Disease"/>
            <person name="Wu L."/>
            <person name="Ma J."/>
        </authorList>
    </citation>
    <scope>NUCLEOTIDE SEQUENCE [LARGE SCALE GENOMIC DNA]</scope>
    <source>
        <strain evidence="7 8">JCM 14718</strain>
    </source>
</reference>
<evidence type="ECO:0000256" key="2">
    <source>
        <dbReference type="ARBA" id="ARBA00022898"/>
    </source>
</evidence>
<keyword evidence="4" id="KW-0238">DNA-binding</keyword>
<evidence type="ECO:0000256" key="4">
    <source>
        <dbReference type="ARBA" id="ARBA00023125"/>
    </source>
</evidence>
<dbReference type="PRINTS" id="PR00035">
    <property type="entry name" value="HTHGNTR"/>
</dbReference>
<dbReference type="SUPFAM" id="SSF46785">
    <property type="entry name" value="Winged helix' DNA-binding domain"/>
    <property type="match status" value="1"/>
</dbReference>
<keyword evidence="8" id="KW-1185">Reference proteome</keyword>
<dbReference type="Pfam" id="PF00155">
    <property type="entry name" value="Aminotran_1_2"/>
    <property type="match status" value="1"/>
</dbReference>
<dbReference type="PROSITE" id="PS50949">
    <property type="entry name" value="HTH_GNTR"/>
    <property type="match status" value="1"/>
</dbReference>
<dbReference type="PANTHER" id="PTHR46577:SF1">
    <property type="entry name" value="HTH-TYPE TRANSCRIPTIONAL REGULATORY PROTEIN GABR"/>
    <property type="match status" value="1"/>
</dbReference>
<dbReference type="InterPro" id="IPR036388">
    <property type="entry name" value="WH-like_DNA-bd_sf"/>
</dbReference>
<accession>A0ABN2HKR4</accession>
<evidence type="ECO:0000256" key="3">
    <source>
        <dbReference type="ARBA" id="ARBA00023015"/>
    </source>
</evidence>
<dbReference type="Gene3D" id="3.40.640.10">
    <property type="entry name" value="Type I PLP-dependent aspartate aminotransferase-like (Major domain)"/>
    <property type="match status" value="1"/>
</dbReference>
<dbReference type="InterPro" id="IPR036390">
    <property type="entry name" value="WH_DNA-bd_sf"/>
</dbReference>
<keyword evidence="2" id="KW-0663">Pyridoxal phosphate</keyword>
<dbReference type="EMBL" id="BAAANY010000017">
    <property type="protein sequence ID" value="GAA1689621.1"/>
    <property type="molecule type" value="Genomic_DNA"/>
</dbReference>
<comment type="caution">
    <text evidence="7">The sequence shown here is derived from an EMBL/GenBank/DDBJ whole genome shotgun (WGS) entry which is preliminary data.</text>
</comment>
<organism evidence="7 8">
    <name type="scientific">Fodinicola feengrottensis</name>
    <dbReference type="NCBI Taxonomy" id="435914"/>
    <lineage>
        <taxon>Bacteria</taxon>
        <taxon>Bacillati</taxon>
        <taxon>Actinomycetota</taxon>
        <taxon>Actinomycetes</taxon>
        <taxon>Mycobacteriales</taxon>
        <taxon>Fodinicola</taxon>
    </lineage>
</organism>
<dbReference type="InterPro" id="IPR015424">
    <property type="entry name" value="PyrdxlP-dep_Trfase"/>
</dbReference>
<proteinExistence type="inferred from homology"/>
<protein>
    <submittedName>
        <fullName evidence="7">PLP-dependent aminotransferase family protein</fullName>
    </submittedName>
</protein>
<evidence type="ECO:0000313" key="8">
    <source>
        <dbReference type="Proteomes" id="UP001500618"/>
    </source>
</evidence>
<evidence type="ECO:0000256" key="1">
    <source>
        <dbReference type="ARBA" id="ARBA00005384"/>
    </source>
</evidence>
<dbReference type="InterPro" id="IPR000524">
    <property type="entry name" value="Tscrpt_reg_HTH_GntR"/>
</dbReference>
<evidence type="ECO:0000256" key="5">
    <source>
        <dbReference type="ARBA" id="ARBA00023163"/>
    </source>
</evidence>